<dbReference type="Proteomes" id="UP000294829">
    <property type="component" value="Unassembled WGS sequence"/>
</dbReference>
<gene>
    <name evidence="3" type="ORF">E2I14_13965</name>
</gene>
<dbReference type="Pfam" id="PF11906">
    <property type="entry name" value="DUF3426"/>
    <property type="match status" value="1"/>
</dbReference>
<dbReference type="NCBIfam" id="TIGR02098">
    <property type="entry name" value="MJ0042_CXXC"/>
    <property type="match status" value="1"/>
</dbReference>
<name>A0A4R5W0N9_9BURK</name>
<dbReference type="Pfam" id="PF13719">
    <property type="entry name" value="Zn_ribbon_5"/>
    <property type="match status" value="1"/>
</dbReference>
<evidence type="ECO:0000256" key="1">
    <source>
        <dbReference type="SAM" id="Phobius"/>
    </source>
</evidence>
<organism evidence="3 4">
    <name type="scientific">Sapientia aquatica</name>
    <dbReference type="NCBI Taxonomy" id="1549640"/>
    <lineage>
        <taxon>Bacteria</taxon>
        <taxon>Pseudomonadati</taxon>
        <taxon>Pseudomonadota</taxon>
        <taxon>Betaproteobacteria</taxon>
        <taxon>Burkholderiales</taxon>
        <taxon>Oxalobacteraceae</taxon>
        <taxon>Sapientia</taxon>
    </lineage>
</organism>
<comment type="caution">
    <text evidence="3">The sequence shown here is derived from an EMBL/GenBank/DDBJ whole genome shotgun (WGS) entry which is preliminary data.</text>
</comment>
<reference evidence="3 4" key="1">
    <citation type="submission" date="2019-03" db="EMBL/GenBank/DDBJ databases">
        <title>Sapientia aquatica gen. nov., sp. nov., isolated from a crater lake.</title>
        <authorList>
            <person name="Felfoldi T."/>
            <person name="Szabo A."/>
            <person name="Toth E."/>
            <person name="Schumann P."/>
            <person name="Keki Z."/>
            <person name="Marialigeti K."/>
            <person name="Mathe I."/>
        </authorList>
    </citation>
    <scope>NUCLEOTIDE SEQUENCE [LARGE SCALE GENOMIC DNA]</scope>
    <source>
        <strain evidence="3 4">SA-152</strain>
    </source>
</reference>
<keyword evidence="4" id="KW-1185">Reference proteome</keyword>
<keyword evidence="1" id="KW-0812">Transmembrane</keyword>
<dbReference type="OrthoDB" id="5294582at2"/>
<dbReference type="EMBL" id="SMYL01000007">
    <property type="protein sequence ID" value="TDK64542.1"/>
    <property type="molecule type" value="Genomic_DNA"/>
</dbReference>
<proteinExistence type="predicted"/>
<sequence length="478" mass="51022">MLLATKCPHCKTTFRVANDQLKLQAGLVRCGVCQQIFNGIEHLAGTNPSLTTPVSALASASSVPASAAISAPTPAPNPVHVPATTPAKPVVPAAVEATSPAQSAAESSAPLIRQPSTPVPAQHEAIAVPTPATAAKEISVDDLEFDLPGIASAPALDSTAVSSLSASDFSHRVEPQLVAEPDPATSFSNSVDSIIGTIGSRTKAQLEAEVQALLDADLQGELLAKNSESSELSALPGFTAIEPSLYSAPSPAATSKHDETIVVAPAFSEFDETHNTPRVADDVLLDYAQQEGALSDSESNGEDDLDNIDQLRFIRQAKNKKRTLLLLSAGTVCMLLLLIGQATYQFRDLIAAMYPASKDTLVTLCSYAQCKIKLPAQIDALSYEADELHSLPHDNTFELSMLLHNRSNLPQQWPNIELTLKNTQKQAILRRVFTPADYLANARDIQTGFQANQEQSVKMYFEVAQLKASDFVVAIFYP</sequence>
<evidence type="ECO:0000259" key="2">
    <source>
        <dbReference type="Pfam" id="PF13719"/>
    </source>
</evidence>
<dbReference type="InterPro" id="IPR021834">
    <property type="entry name" value="DUF3426"/>
</dbReference>
<evidence type="ECO:0000313" key="3">
    <source>
        <dbReference type="EMBL" id="TDK64542.1"/>
    </source>
</evidence>
<dbReference type="RefSeq" id="WP_133329571.1">
    <property type="nucleotide sequence ID" value="NZ_SMYL01000007.1"/>
</dbReference>
<feature type="transmembrane region" description="Helical" evidence="1">
    <location>
        <begin position="324"/>
        <end position="344"/>
    </location>
</feature>
<keyword evidence="1" id="KW-0472">Membrane</keyword>
<protein>
    <submittedName>
        <fullName evidence="3">DUF3426 domain-containing protein</fullName>
    </submittedName>
</protein>
<evidence type="ECO:0000313" key="4">
    <source>
        <dbReference type="Proteomes" id="UP000294829"/>
    </source>
</evidence>
<accession>A0A4R5W0N9</accession>
<dbReference type="InterPro" id="IPR011723">
    <property type="entry name" value="Znf/thioredoxin_put"/>
</dbReference>
<dbReference type="AlphaFoldDB" id="A0A4R5W0N9"/>
<keyword evidence="1" id="KW-1133">Transmembrane helix</keyword>
<feature type="domain" description="Zinc finger/thioredoxin putative" evidence="2">
    <location>
        <begin position="3"/>
        <end position="38"/>
    </location>
</feature>